<accession>A0ABS2DHJ0</accession>
<dbReference type="Proteomes" id="UP001518925">
    <property type="component" value="Unassembled WGS sequence"/>
</dbReference>
<evidence type="ECO:0000313" key="2">
    <source>
        <dbReference type="EMBL" id="MBM6617947.1"/>
    </source>
</evidence>
<dbReference type="PANTHER" id="PTHR43798:SF33">
    <property type="entry name" value="HYDROLASE, PUTATIVE (AFU_ORTHOLOGUE AFUA_2G14860)-RELATED"/>
    <property type="match status" value="1"/>
</dbReference>
<dbReference type="PANTHER" id="PTHR43798">
    <property type="entry name" value="MONOACYLGLYCEROL LIPASE"/>
    <property type="match status" value="1"/>
</dbReference>
<reference evidence="2 3" key="1">
    <citation type="submission" date="2021-02" db="EMBL/GenBank/DDBJ databases">
        <title>Bacillus sp. RD4P76, an endophyte from a halophyte.</title>
        <authorList>
            <person name="Sun J.-Q."/>
        </authorList>
    </citation>
    <scope>NUCLEOTIDE SEQUENCE [LARGE SCALE GENOMIC DNA]</scope>
    <source>
        <strain evidence="2 3">RD4P76</strain>
    </source>
</reference>
<dbReference type="Pfam" id="PF00561">
    <property type="entry name" value="Abhydrolase_1"/>
    <property type="match status" value="1"/>
</dbReference>
<organism evidence="2 3">
    <name type="scientific">Bacillus suaedaesalsae</name>
    <dbReference type="NCBI Taxonomy" id="2810349"/>
    <lineage>
        <taxon>Bacteria</taxon>
        <taxon>Bacillati</taxon>
        <taxon>Bacillota</taxon>
        <taxon>Bacilli</taxon>
        <taxon>Bacillales</taxon>
        <taxon>Bacillaceae</taxon>
        <taxon>Bacillus</taxon>
    </lineage>
</organism>
<keyword evidence="2" id="KW-0378">Hydrolase</keyword>
<dbReference type="RefSeq" id="WP_204203299.1">
    <property type="nucleotide sequence ID" value="NZ_JAFELM010000028.1"/>
</dbReference>
<dbReference type="EMBL" id="JAFELM010000028">
    <property type="protein sequence ID" value="MBM6617947.1"/>
    <property type="molecule type" value="Genomic_DNA"/>
</dbReference>
<keyword evidence="3" id="KW-1185">Reference proteome</keyword>
<gene>
    <name evidence="2" type="ORF">JR050_09725</name>
</gene>
<sequence>MKSIYKNEKGKNRILDYYNKYLTTFNVKMEKKYVNTSFGKTHVLIGGPKEGEPLFLFQGGNCINPMTLSWFTPLLSKYRVYAPDTIGHPGYSDETRMSANDGSFARWIQELMTHFQIDKCAFVGPSYGAGIVLRMASYMPNKISKAVLVAPAGIQMGSKLIMIQKVLIPLLAYKLTGKREFLNRLTDEMSLKTMNEVDRTIIGEIFNSTKLEQDMPKLTEKSELTHYHAPTLVIAGEEDLFFPADRIEVGINTILPNAKFKSLSMGHFPSQDQLEMINQEILEFLAIN</sequence>
<dbReference type="InterPro" id="IPR050266">
    <property type="entry name" value="AB_hydrolase_sf"/>
</dbReference>
<dbReference type="PRINTS" id="PR00111">
    <property type="entry name" value="ABHYDROLASE"/>
</dbReference>
<dbReference type="InterPro" id="IPR000073">
    <property type="entry name" value="AB_hydrolase_1"/>
</dbReference>
<dbReference type="SUPFAM" id="SSF53474">
    <property type="entry name" value="alpha/beta-Hydrolases"/>
    <property type="match status" value="1"/>
</dbReference>
<comment type="caution">
    <text evidence="2">The sequence shown here is derived from an EMBL/GenBank/DDBJ whole genome shotgun (WGS) entry which is preliminary data.</text>
</comment>
<name>A0ABS2DHJ0_9BACI</name>
<feature type="domain" description="AB hydrolase-1" evidence="1">
    <location>
        <begin position="72"/>
        <end position="268"/>
    </location>
</feature>
<evidence type="ECO:0000313" key="3">
    <source>
        <dbReference type="Proteomes" id="UP001518925"/>
    </source>
</evidence>
<dbReference type="InterPro" id="IPR029058">
    <property type="entry name" value="AB_hydrolase_fold"/>
</dbReference>
<proteinExistence type="predicted"/>
<dbReference type="GO" id="GO:0016787">
    <property type="term" value="F:hydrolase activity"/>
    <property type="evidence" value="ECO:0007669"/>
    <property type="project" value="UniProtKB-KW"/>
</dbReference>
<evidence type="ECO:0000259" key="1">
    <source>
        <dbReference type="Pfam" id="PF00561"/>
    </source>
</evidence>
<dbReference type="Gene3D" id="3.40.50.1820">
    <property type="entry name" value="alpha/beta hydrolase"/>
    <property type="match status" value="1"/>
</dbReference>
<protein>
    <submittedName>
        <fullName evidence="2">Alpha/beta hydrolase</fullName>
    </submittedName>
</protein>